<evidence type="ECO:0008006" key="4">
    <source>
        <dbReference type="Google" id="ProtNLM"/>
    </source>
</evidence>
<evidence type="ECO:0000313" key="3">
    <source>
        <dbReference type="Proteomes" id="UP001176521"/>
    </source>
</evidence>
<dbReference type="PANTHER" id="PTHR32251">
    <property type="entry name" value="3-OXO-5-ALPHA-STEROID 4-DEHYDROGENASE"/>
    <property type="match status" value="1"/>
</dbReference>
<feature type="transmembrane region" description="Helical" evidence="1">
    <location>
        <begin position="351"/>
        <end position="370"/>
    </location>
</feature>
<keyword evidence="3" id="KW-1185">Reference proteome</keyword>
<accession>A0AAN6GG37</accession>
<feature type="transmembrane region" description="Helical" evidence="1">
    <location>
        <begin position="240"/>
        <end position="261"/>
    </location>
</feature>
<keyword evidence="1" id="KW-0472">Membrane</keyword>
<dbReference type="GO" id="GO:0016020">
    <property type="term" value="C:membrane"/>
    <property type="evidence" value="ECO:0007669"/>
    <property type="project" value="TreeGrafter"/>
</dbReference>
<feature type="transmembrane region" description="Helical" evidence="1">
    <location>
        <begin position="196"/>
        <end position="220"/>
    </location>
</feature>
<feature type="transmembrane region" description="Helical" evidence="1">
    <location>
        <begin position="150"/>
        <end position="168"/>
    </location>
</feature>
<dbReference type="Proteomes" id="UP001176521">
    <property type="component" value="Unassembled WGS sequence"/>
</dbReference>
<dbReference type="Gene3D" id="1.20.120.1630">
    <property type="match status" value="1"/>
</dbReference>
<dbReference type="PANTHER" id="PTHR32251:SF23">
    <property type="entry name" value="3-OXO-5-ALPHA-STEROID 4-DEHYDROGENASE (DUF1295)"/>
    <property type="match status" value="1"/>
</dbReference>
<protein>
    <recommendedName>
        <fullName evidence="4">DUF1295-domain-containing protein</fullName>
    </recommendedName>
</protein>
<feature type="transmembrane region" description="Helical" evidence="1">
    <location>
        <begin position="94"/>
        <end position="112"/>
    </location>
</feature>
<feature type="transmembrane region" description="Helical" evidence="1">
    <location>
        <begin position="408"/>
        <end position="427"/>
    </location>
</feature>
<evidence type="ECO:0000256" key="1">
    <source>
        <dbReference type="SAM" id="Phobius"/>
    </source>
</evidence>
<dbReference type="Pfam" id="PF06966">
    <property type="entry name" value="DUF1295"/>
    <property type="match status" value="1"/>
</dbReference>
<sequence length="491" mass="53975">MGLLDLFTTAKSPTSVNFASGGRPGSLDTVAQQAAAAAAHSLAYFPHPVLDPRVHVLPSLQTFPAAVRASFPTLLSYADPRAYAHFYSSANTDAIQSATGICIAFSVYVYVMQQITGNASQVDGLWTFLPVIYATHFAFYGGTIPEPRVLLLWSLYVAWSVRLTYNAIRRGMFKKGEEDYRWPLLRASMNRLTWEIFTITFIAPAQNVLLAITALPVYVLTNLSRPEYALLQPTRPTSTLTPADIILALLLAANLSVQFIADAQQQLYQGFKRGLDINCKNPITIPADKLLLLNGGTSPAGVVTRNGKAGQQHPDNVPLYKGFTNGDKKRGFVTRGLWAWSRHPNFACEQTTWWIFYAFTVITFLPPSLFVDLGTKPAGAGILPHSAAGIAAKVTQAVYPHPPAWTYLLNYTAIGALSMNLLFIASTRYSEGVSAAKYPAYKSYQKRVGMFLPIDTLLRGVYYWFVAPDNVRETVEAEVWGELGSAEKKAL</sequence>
<gene>
    <name evidence="2" type="ORF">OC842_001588</name>
</gene>
<name>A0AAN6GG37_9BASI</name>
<proteinExistence type="predicted"/>
<dbReference type="AlphaFoldDB" id="A0AAN6GG37"/>
<feature type="transmembrane region" description="Helical" evidence="1">
    <location>
        <begin position="124"/>
        <end position="144"/>
    </location>
</feature>
<reference evidence="2" key="1">
    <citation type="journal article" date="2023" name="PhytoFront">
        <title>Draft Genome Resources of Seven Strains of Tilletia horrida, Causal Agent of Kernel Smut of Rice.</title>
        <authorList>
            <person name="Khanal S."/>
            <person name="Antony Babu S."/>
            <person name="Zhou X.G."/>
        </authorList>
    </citation>
    <scope>NUCLEOTIDE SEQUENCE</scope>
    <source>
        <strain evidence="2">TX3</strain>
    </source>
</reference>
<keyword evidence="1" id="KW-0812">Transmembrane</keyword>
<evidence type="ECO:0000313" key="2">
    <source>
        <dbReference type="EMBL" id="KAK0537535.1"/>
    </source>
</evidence>
<keyword evidence="1" id="KW-1133">Transmembrane helix</keyword>
<comment type="caution">
    <text evidence="2">The sequence shown here is derived from an EMBL/GenBank/DDBJ whole genome shotgun (WGS) entry which is preliminary data.</text>
</comment>
<dbReference type="EMBL" id="JAPDMQ010000058">
    <property type="protein sequence ID" value="KAK0537535.1"/>
    <property type="molecule type" value="Genomic_DNA"/>
</dbReference>
<organism evidence="2 3">
    <name type="scientific">Tilletia horrida</name>
    <dbReference type="NCBI Taxonomy" id="155126"/>
    <lineage>
        <taxon>Eukaryota</taxon>
        <taxon>Fungi</taxon>
        <taxon>Dikarya</taxon>
        <taxon>Basidiomycota</taxon>
        <taxon>Ustilaginomycotina</taxon>
        <taxon>Exobasidiomycetes</taxon>
        <taxon>Tilletiales</taxon>
        <taxon>Tilletiaceae</taxon>
        <taxon>Tilletia</taxon>
    </lineage>
</organism>
<dbReference type="InterPro" id="IPR010721">
    <property type="entry name" value="UstE-like"/>
</dbReference>